<name>A0A5C6TZ65_9BURK</name>
<comment type="caution">
    <text evidence="1">The sequence shown here is derived from an EMBL/GenBank/DDBJ whole genome shotgun (WGS) entry which is preliminary data.</text>
</comment>
<evidence type="ECO:0000313" key="1">
    <source>
        <dbReference type="EMBL" id="TXC65903.1"/>
    </source>
</evidence>
<accession>A0A5C6TZ65</accession>
<organism evidence="1 2">
    <name type="scientific">Piscinibacter aquaticus</name>
    <dbReference type="NCBI Taxonomy" id="392597"/>
    <lineage>
        <taxon>Bacteria</taxon>
        <taxon>Pseudomonadati</taxon>
        <taxon>Pseudomonadota</taxon>
        <taxon>Betaproteobacteria</taxon>
        <taxon>Burkholderiales</taxon>
        <taxon>Sphaerotilaceae</taxon>
        <taxon>Piscinibacter</taxon>
    </lineage>
</organism>
<sequence>MASNSLRKSAAVGSPLCGERSAVSTVASSGNASLMSITSSGSSSVGGKAASRAADIASASRLRAPLMVKPCSYSSSRMRRMSSTSWCW</sequence>
<evidence type="ECO:0000313" key="2">
    <source>
        <dbReference type="Proteomes" id="UP000321832"/>
    </source>
</evidence>
<keyword evidence="2" id="KW-1185">Reference proteome</keyword>
<proteinExistence type="predicted"/>
<reference evidence="1 2" key="1">
    <citation type="submission" date="2019-08" db="EMBL/GenBank/DDBJ databases">
        <authorList>
            <person name="Khan S.A."/>
            <person name="Jeon C.O."/>
            <person name="Jeong S.E."/>
        </authorList>
    </citation>
    <scope>NUCLEOTIDE SEQUENCE [LARGE SCALE GENOMIC DNA]</scope>
    <source>
        <strain evidence="2">IMCC1728</strain>
    </source>
</reference>
<dbReference type="AlphaFoldDB" id="A0A5C6TZ65"/>
<dbReference type="EMBL" id="VOPW01000001">
    <property type="protein sequence ID" value="TXC65903.1"/>
    <property type="molecule type" value="Genomic_DNA"/>
</dbReference>
<protein>
    <submittedName>
        <fullName evidence="1">Uncharacterized protein</fullName>
    </submittedName>
</protein>
<dbReference type="Proteomes" id="UP000321832">
    <property type="component" value="Unassembled WGS sequence"/>
</dbReference>
<gene>
    <name evidence="1" type="ORF">FSC37_07700</name>
</gene>